<reference evidence="1 2" key="1">
    <citation type="submission" date="2015-09" db="EMBL/GenBank/DDBJ databases">
        <authorList>
            <consortium name="Pathogen Informatics"/>
        </authorList>
    </citation>
    <scope>NUCLEOTIDE SEQUENCE [LARGE SCALE GENOMIC DNA]</scope>
    <source>
        <strain evidence="1 2">2789STDY5834956</strain>
    </source>
</reference>
<name>A0A174TRG7_9CLOT</name>
<proteinExistence type="predicted"/>
<sequence length="110" mass="13062">MRKIGEPLKKEKVAGCKGYMKWYRVIEDELRLFINEKALNENGGKLNYIYYKENRALLCADGIEYSKEFYERFKDFKVRVFIKSDVGALYSEYEVESFGLCDRGLEIIFK</sequence>
<dbReference type="Proteomes" id="UP000095563">
    <property type="component" value="Unassembled WGS sequence"/>
</dbReference>
<dbReference type="EMBL" id="CZBO01000003">
    <property type="protein sequence ID" value="CUQ12462.1"/>
    <property type="molecule type" value="Genomic_DNA"/>
</dbReference>
<organism evidence="1 2">
    <name type="scientific">Clostridium baratii</name>
    <dbReference type="NCBI Taxonomy" id="1561"/>
    <lineage>
        <taxon>Bacteria</taxon>
        <taxon>Bacillati</taxon>
        <taxon>Bacillota</taxon>
        <taxon>Clostridia</taxon>
        <taxon>Eubacteriales</taxon>
        <taxon>Clostridiaceae</taxon>
        <taxon>Clostridium</taxon>
    </lineage>
</organism>
<dbReference type="AlphaFoldDB" id="A0A174TRG7"/>
<dbReference type="RefSeq" id="WP_242852406.1">
    <property type="nucleotide sequence ID" value="NZ_AP031436.1"/>
</dbReference>
<accession>A0A174TRG7</accession>
<evidence type="ECO:0000313" key="1">
    <source>
        <dbReference type="EMBL" id="CUQ12462.1"/>
    </source>
</evidence>
<evidence type="ECO:0000313" key="2">
    <source>
        <dbReference type="Proteomes" id="UP000095563"/>
    </source>
</evidence>
<protein>
    <submittedName>
        <fullName evidence="1">Uncharacterized protein</fullName>
    </submittedName>
</protein>
<gene>
    <name evidence="1" type="ORF">ERS852568_02008</name>
</gene>